<sequence>MNEKNDQIAAAQSKQRETYEAVGSGLCRYKDRDIPIGECHRLCKDVLAGKQKYEPTGIRQNGACWCQWGVEGTPTLKAARLEDLEKKYEKEDKKMLQNLGKKSYVLKKGYHNSHDKKYISGKKLETTSLLEDSD</sequence>
<evidence type="ECO:0000313" key="2">
    <source>
        <dbReference type="Proteomes" id="UP001239111"/>
    </source>
</evidence>
<keyword evidence="2" id="KW-1185">Reference proteome</keyword>
<gene>
    <name evidence="1" type="ORF">QAD02_003896</name>
</gene>
<comment type="caution">
    <text evidence="1">The sequence shown here is derived from an EMBL/GenBank/DDBJ whole genome shotgun (WGS) entry which is preliminary data.</text>
</comment>
<organism evidence="1 2">
    <name type="scientific">Eretmocerus hayati</name>
    <dbReference type="NCBI Taxonomy" id="131215"/>
    <lineage>
        <taxon>Eukaryota</taxon>
        <taxon>Metazoa</taxon>
        <taxon>Ecdysozoa</taxon>
        <taxon>Arthropoda</taxon>
        <taxon>Hexapoda</taxon>
        <taxon>Insecta</taxon>
        <taxon>Pterygota</taxon>
        <taxon>Neoptera</taxon>
        <taxon>Endopterygota</taxon>
        <taxon>Hymenoptera</taxon>
        <taxon>Apocrita</taxon>
        <taxon>Proctotrupomorpha</taxon>
        <taxon>Chalcidoidea</taxon>
        <taxon>Aphelinidae</taxon>
        <taxon>Aphelininae</taxon>
        <taxon>Eretmocerus</taxon>
    </lineage>
</organism>
<dbReference type="EMBL" id="CM056743">
    <property type="protein sequence ID" value="KAJ8672637.1"/>
    <property type="molecule type" value="Genomic_DNA"/>
</dbReference>
<accession>A0ACC2NNF1</accession>
<reference evidence="1" key="1">
    <citation type="submission" date="2023-04" db="EMBL/GenBank/DDBJ databases">
        <title>A chromosome-level genome assembly of the parasitoid wasp Eretmocerus hayati.</title>
        <authorList>
            <person name="Zhong Y."/>
            <person name="Liu S."/>
            <person name="Liu Y."/>
        </authorList>
    </citation>
    <scope>NUCLEOTIDE SEQUENCE</scope>
    <source>
        <strain evidence="1">ZJU_SS_LIU_2023</strain>
    </source>
</reference>
<dbReference type="Proteomes" id="UP001239111">
    <property type="component" value="Chromosome 3"/>
</dbReference>
<name>A0ACC2NNF1_9HYME</name>
<evidence type="ECO:0000313" key="1">
    <source>
        <dbReference type="EMBL" id="KAJ8672637.1"/>
    </source>
</evidence>
<protein>
    <submittedName>
        <fullName evidence="1">Uncharacterized protein</fullName>
    </submittedName>
</protein>
<proteinExistence type="predicted"/>